<keyword evidence="3" id="KW-1185">Reference proteome</keyword>
<name>A0ABW4ZG02_9BACT</name>
<sequence length="265" mass="28720">MKHKIPRKIFACVAGFLSLISALSAEPVVQWKKVFDGNEDAEMRREQSSGPVVDHAAKTCLMASFGRRSLEDGQSLKMSGVIRIMDIEDRVGSGQWRFGLFDSSVEHSGVYAAIGTNGRKGGIYQQENALGLDHPFTSQVQPNLRVGMVSSGPELSGNCRLFFAMEVKRVGETLRVKVSVKDEKTGEFLSTGTGEYMPRSFNFGMVGVLHGSSFGAMTASYFDINVVSDGTLSSDPGARPVVEKERQVDAAILGVAGISLMLRDE</sequence>
<dbReference type="EMBL" id="JBHUJB010000083">
    <property type="protein sequence ID" value="MFD2160527.1"/>
    <property type="molecule type" value="Genomic_DNA"/>
</dbReference>
<reference evidence="3" key="1">
    <citation type="journal article" date="2019" name="Int. J. Syst. Evol. Microbiol.">
        <title>The Global Catalogue of Microorganisms (GCM) 10K type strain sequencing project: providing services to taxonomists for standard genome sequencing and annotation.</title>
        <authorList>
            <consortium name="The Broad Institute Genomics Platform"/>
            <consortium name="The Broad Institute Genome Sequencing Center for Infectious Disease"/>
            <person name="Wu L."/>
            <person name="Ma J."/>
        </authorList>
    </citation>
    <scope>NUCLEOTIDE SEQUENCE [LARGE SCALE GENOMIC DNA]</scope>
    <source>
        <strain evidence="3">CCUG 57942</strain>
    </source>
</reference>
<feature type="signal peptide" evidence="1">
    <location>
        <begin position="1"/>
        <end position="25"/>
    </location>
</feature>
<gene>
    <name evidence="2" type="ORF">ACFSW8_16605</name>
</gene>
<protein>
    <submittedName>
        <fullName evidence="2">Uncharacterized protein</fullName>
    </submittedName>
</protein>
<organism evidence="2 3">
    <name type="scientific">Rubritalea tangerina</name>
    <dbReference type="NCBI Taxonomy" id="430798"/>
    <lineage>
        <taxon>Bacteria</taxon>
        <taxon>Pseudomonadati</taxon>
        <taxon>Verrucomicrobiota</taxon>
        <taxon>Verrucomicrobiia</taxon>
        <taxon>Verrucomicrobiales</taxon>
        <taxon>Rubritaleaceae</taxon>
        <taxon>Rubritalea</taxon>
    </lineage>
</organism>
<comment type="caution">
    <text evidence="2">The sequence shown here is derived from an EMBL/GenBank/DDBJ whole genome shotgun (WGS) entry which is preliminary data.</text>
</comment>
<dbReference type="Proteomes" id="UP001597389">
    <property type="component" value="Unassembled WGS sequence"/>
</dbReference>
<evidence type="ECO:0000256" key="1">
    <source>
        <dbReference type="SAM" id="SignalP"/>
    </source>
</evidence>
<accession>A0ABW4ZG02</accession>
<evidence type="ECO:0000313" key="2">
    <source>
        <dbReference type="EMBL" id="MFD2160527.1"/>
    </source>
</evidence>
<dbReference type="RefSeq" id="WP_377178798.1">
    <property type="nucleotide sequence ID" value="NZ_JBHUJB010000083.1"/>
</dbReference>
<keyword evidence="1" id="KW-0732">Signal</keyword>
<evidence type="ECO:0000313" key="3">
    <source>
        <dbReference type="Proteomes" id="UP001597389"/>
    </source>
</evidence>
<feature type="chain" id="PRO_5045419249" evidence="1">
    <location>
        <begin position="26"/>
        <end position="265"/>
    </location>
</feature>
<proteinExistence type="predicted"/>